<comment type="caution">
    <text evidence="1">The sequence shown here is derived from an EMBL/GenBank/DDBJ whole genome shotgun (WGS) entry which is preliminary data.</text>
</comment>
<evidence type="ECO:0000313" key="1">
    <source>
        <dbReference type="EMBL" id="CAG8688624.1"/>
    </source>
</evidence>
<organism evidence="1 2">
    <name type="scientific">Funneliformis mosseae</name>
    <name type="common">Endomycorrhizal fungus</name>
    <name type="synonym">Glomus mosseae</name>
    <dbReference type="NCBI Taxonomy" id="27381"/>
    <lineage>
        <taxon>Eukaryota</taxon>
        <taxon>Fungi</taxon>
        <taxon>Fungi incertae sedis</taxon>
        <taxon>Mucoromycota</taxon>
        <taxon>Glomeromycotina</taxon>
        <taxon>Glomeromycetes</taxon>
        <taxon>Glomerales</taxon>
        <taxon>Glomeraceae</taxon>
        <taxon>Funneliformis</taxon>
    </lineage>
</organism>
<sequence length="415" mass="48043">IMNTEQRKVSRKDRQDGDINFFLKSTAPTPISFFRLTHPTQRIRAINKYKKCLAIAINRSKGSMLDKLKALDTNEEFIQRDWETWLKEKKAILACRTSHDTNLQIQQDFALTMKTIFGATKNDIGEHNYIVSEKRQLEDTESEELSHKFSVPKKIKSETSNFDEVHKEIDGRTARSSNKLYPELNSFNNIFLQTPSELTCLPESKDSRDDTEPEQKETIQFQYDWFVGLGIKESTLSEFDNKWTIGTINISNLLLEYRNLSVKKASENKLENAVEMLSSDVLDPSTYKNSPFQGRRADFSIYTQIQSNKYYLLVSEIKPARYMSSKETNFVDFDLIKIGNEMKNMLDKCIKNGVKTKDLSICSILVEGFQCSVFVMDLKFDAIYRMILLGKFFLPQNVHNLNVLSIAIEELMQIK</sequence>
<dbReference type="Proteomes" id="UP000789375">
    <property type="component" value="Unassembled WGS sequence"/>
</dbReference>
<dbReference type="EMBL" id="CAJVPP010007461">
    <property type="protein sequence ID" value="CAG8688624.1"/>
    <property type="molecule type" value="Genomic_DNA"/>
</dbReference>
<accession>A0A9N9ET51</accession>
<protein>
    <submittedName>
        <fullName evidence="1">4033_t:CDS:1</fullName>
    </submittedName>
</protein>
<evidence type="ECO:0000313" key="2">
    <source>
        <dbReference type="Proteomes" id="UP000789375"/>
    </source>
</evidence>
<keyword evidence="2" id="KW-1185">Reference proteome</keyword>
<feature type="non-terminal residue" evidence="1">
    <location>
        <position position="1"/>
    </location>
</feature>
<proteinExistence type="predicted"/>
<dbReference type="AlphaFoldDB" id="A0A9N9ET51"/>
<gene>
    <name evidence="1" type="ORF">FMOSSE_LOCUS13227</name>
</gene>
<feature type="non-terminal residue" evidence="1">
    <location>
        <position position="415"/>
    </location>
</feature>
<name>A0A9N9ET51_FUNMO</name>
<reference evidence="1" key="1">
    <citation type="submission" date="2021-06" db="EMBL/GenBank/DDBJ databases">
        <authorList>
            <person name="Kallberg Y."/>
            <person name="Tangrot J."/>
            <person name="Rosling A."/>
        </authorList>
    </citation>
    <scope>NUCLEOTIDE SEQUENCE</scope>
    <source>
        <strain evidence="1">87-6 pot B 2015</strain>
    </source>
</reference>